<reference evidence="2 4" key="1">
    <citation type="submission" date="2020-05" db="EMBL/GenBank/DDBJ databases">
        <title>Whole genome shotgun sequence of Streptomyces fulvorobeus NBRC 15897.</title>
        <authorList>
            <person name="Komaki H."/>
            <person name="Tamura T."/>
        </authorList>
    </citation>
    <scope>NUCLEOTIDE SEQUENCE [LARGE SCALE GENOMIC DNA]</scope>
    <source>
        <strain evidence="2 4">NBRC 15897</strain>
    </source>
</reference>
<organism evidence="2 4">
    <name type="scientific">Streptomyces fulvorobeus</name>
    <dbReference type="NCBI Taxonomy" id="284028"/>
    <lineage>
        <taxon>Bacteria</taxon>
        <taxon>Bacillati</taxon>
        <taxon>Actinomycetota</taxon>
        <taxon>Actinomycetes</taxon>
        <taxon>Kitasatosporales</taxon>
        <taxon>Streptomycetaceae</taxon>
        <taxon>Streptomyces</taxon>
    </lineage>
</organism>
<feature type="transmembrane region" description="Helical" evidence="1">
    <location>
        <begin position="26"/>
        <end position="48"/>
    </location>
</feature>
<keyword evidence="4" id="KW-1185">Reference proteome</keyword>
<keyword evidence="1" id="KW-0812">Transmembrane</keyword>
<keyword evidence="1" id="KW-0472">Membrane</keyword>
<comment type="caution">
    <text evidence="2">The sequence shown here is derived from an EMBL/GenBank/DDBJ whole genome shotgun (WGS) entry which is preliminary data.</text>
</comment>
<dbReference type="EMBL" id="BLWC01000001">
    <property type="protein sequence ID" value="GFN01183.1"/>
    <property type="molecule type" value="Genomic_DNA"/>
</dbReference>
<feature type="transmembrane region" description="Helical" evidence="1">
    <location>
        <begin position="53"/>
        <end position="71"/>
    </location>
</feature>
<feature type="transmembrane region" description="Helical" evidence="1">
    <location>
        <begin position="77"/>
        <end position="105"/>
    </location>
</feature>
<evidence type="ECO:0000313" key="2">
    <source>
        <dbReference type="EMBL" id="GFN01183.1"/>
    </source>
</evidence>
<evidence type="ECO:0000313" key="4">
    <source>
        <dbReference type="Proteomes" id="UP000498980"/>
    </source>
</evidence>
<evidence type="ECO:0000256" key="1">
    <source>
        <dbReference type="SAM" id="Phobius"/>
    </source>
</evidence>
<evidence type="ECO:0000313" key="3">
    <source>
        <dbReference type="EMBL" id="NYE44635.1"/>
    </source>
</evidence>
<sequence length="199" mass="20579">MLLLSLTGATVTLFMAGRQRDREVALLMVSGGTTATVVAAAASGAVIYVTTAVLLAVPTVPATGLIGAWALDMPPAFGLGAVGIVVGAGLVLITAAAVVPAMLALRQNTVRALASERDLGNRLQARRCPNPQRASDLSVRASRRPRIRTRAMDPRNELRLRDALGQCVQSPAEYMAFTLTAKRTAGEAAAASFAPSSVG</sequence>
<dbReference type="Proteomes" id="UP000498980">
    <property type="component" value="Unassembled WGS sequence"/>
</dbReference>
<protein>
    <submittedName>
        <fullName evidence="2">Uncharacterized protein</fullName>
    </submittedName>
</protein>
<name>A0A7J0CFA2_9ACTN</name>
<dbReference type="RefSeq" id="WP_173317273.1">
    <property type="nucleotide sequence ID" value="NZ_BAAAUE010000022.1"/>
</dbReference>
<accession>A0A7J0CFA2</accession>
<dbReference type="AlphaFoldDB" id="A0A7J0CFA2"/>
<gene>
    <name evidence="3" type="ORF">HEB29_005646</name>
    <name evidence="2" type="ORF">Sfulv_59930</name>
</gene>
<reference evidence="3 5" key="2">
    <citation type="submission" date="2020-07" db="EMBL/GenBank/DDBJ databases">
        <title>Sequencing the genomes of 1000 actinobacteria strains.</title>
        <authorList>
            <person name="Klenk H.-P."/>
        </authorList>
    </citation>
    <scope>NUCLEOTIDE SEQUENCE [LARGE SCALE GENOMIC DNA]</scope>
    <source>
        <strain evidence="3 5">DSM 41455</strain>
    </source>
</reference>
<keyword evidence="1" id="KW-1133">Transmembrane helix</keyword>
<dbReference type="EMBL" id="JACCCF010000001">
    <property type="protein sequence ID" value="NYE44635.1"/>
    <property type="molecule type" value="Genomic_DNA"/>
</dbReference>
<proteinExistence type="predicted"/>
<dbReference type="Proteomes" id="UP000530403">
    <property type="component" value="Unassembled WGS sequence"/>
</dbReference>
<evidence type="ECO:0000313" key="5">
    <source>
        <dbReference type="Proteomes" id="UP000530403"/>
    </source>
</evidence>